<reference evidence="2" key="1">
    <citation type="submission" date="2019-10" db="EMBL/GenBank/DDBJ databases">
        <authorList>
            <consortium name="DOE Joint Genome Institute"/>
            <person name="Kuo A."/>
            <person name="Miyauchi S."/>
            <person name="Kiss E."/>
            <person name="Drula E."/>
            <person name="Kohler A."/>
            <person name="Sanchez-Garcia M."/>
            <person name="Andreopoulos B."/>
            <person name="Barry K.W."/>
            <person name="Bonito G."/>
            <person name="Buee M."/>
            <person name="Carver A."/>
            <person name="Chen C."/>
            <person name="Cichocki N."/>
            <person name="Clum A."/>
            <person name="Culley D."/>
            <person name="Crous P.W."/>
            <person name="Fauchery L."/>
            <person name="Girlanda M."/>
            <person name="Hayes R."/>
            <person name="Keri Z."/>
            <person name="LaButti K."/>
            <person name="Lipzen A."/>
            <person name="Lombard V."/>
            <person name="Magnuson J."/>
            <person name="Maillard F."/>
            <person name="Morin E."/>
            <person name="Murat C."/>
            <person name="Nolan M."/>
            <person name="Ohm R."/>
            <person name="Pangilinan J."/>
            <person name="Pereira M."/>
            <person name="Perotto S."/>
            <person name="Peter M."/>
            <person name="Riley R."/>
            <person name="Sitrit Y."/>
            <person name="Stielow B."/>
            <person name="Szollosi G."/>
            <person name="Zifcakova L."/>
            <person name="Stursova M."/>
            <person name="Spatafora J.W."/>
            <person name="Tedersoo L."/>
            <person name="Vaario L.-M."/>
            <person name="Yamada A."/>
            <person name="Yan M."/>
            <person name="Wang P."/>
            <person name="Xu J."/>
            <person name="Bruns T."/>
            <person name="Baldrian P."/>
            <person name="Vilgalys R."/>
            <person name="Henrissat B."/>
            <person name="Grigoriev I.V."/>
            <person name="Hibbett D."/>
            <person name="Nagy L.G."/>
            <person name="Martin F.M."/>
        </authorList>
    </citation>
    <scope>NUCLEOTIDE SEQUENCE</scope>
    <source>
        <strain evidence="2">BED1</strain>
    </source>
</reference>
<name>A0AAD4BIU5_BOLED</name>
<dbReference type="InterPro" id="IPR001810">
    <property type="entry name" value="F-box_dom"/>
</dbReference>
<dbReference type="EMBL" id="WHUW01000051">
    <property type="protein sequence ID" value="KAF8431308.1"/>
    <property type="molecule type" value="Genomic_DNA"/>
</dbReference>
<dbReference type="SUPFAM" id="SSF81383">
    <property type="entry name" value="F-box domain"/>
    <property type="match status" value="1"/>
</dbReference>
<evidence type="ECO:0000313" key="3">
    <source>
        <dbReference type="Proteomes" id="UP001194468"/>
    </source>
</evidence>
<reference evidence="2" key="2">
    <citation type="journal article" date="2020" name="Nat. Commun.">
        <title>Large-scale genome sequencing of mycorrhizal fungi provides insights into the early evolution of symbiotic traits.</title>
        <authorList>
            <person name="Miyauchi S."/>
            <person name="Kiss E."/>
            <person name="Kuo A."/>
            <person name="Drula E."/>
            <person name="Kohler A."/>
            <person name="Sanchez-Garcia M."/>
            <person name="Morin E."/>
            <person name="Andreopoulos B."/>
            <person name="Barry K.W."/>
            <person name="Bonito G."/>
            <person name="Buee M."/>
            <person name="Carver A."/>
            <person name="Chen C."/>
            <person name="Cichocki N."/>
            <person name="Clum A."/>
            <person name="Culley D."/>
            <person name="Crous P.W."/>
            <person name="Fauchery L."/>
            <person name="Girlanda M."/>
            <person name="Hayes R.D."/>
            <person name="Keri Z."/>
            <person name="LaButti K."/>
            <person name="Lipzen A."/>
            <person name="Lombard V."/>
            <person name="Magnuson J."/>
            <person name="Maillard F."/>
            <person name="Murat C."/>
            <person name="Nolan M."/>
            <person name="Ohm R.A."/>
            <person name="Pangilinan J."/>
            <person name="Pereira M.F."/>
            <person name="Perotto S."/>
            <person name="Peter M."/>
            <person name="Pfister S."/>
            <person name="Riley R."/>
            <person name="Sitrit Y."/>
            <person name="Stielow J.B."/>
            <person name="Szollosi G."/>
            <person name="Zifcakova L."/>
            <person name="Stursova M."/>
            <person name="Spatafora J.W."/>
            <person name="Tedersoo L."/>
            <person name="Vaario L.M."/>
            <person name="Yamada A."/>
            <person name="Yan M."/>
            <person name="Wang P."/>
            <person name="Xu J."/>
            <person name="Bruns T."/>
            <person name="Baldrian P."/>
            <person name="Vilgalys R."/>
            <person name="Dunand C."/>
            <person name="Henrissat B."/>
            <person name="Grigoriev I.V."/>
            <person name="Hibbett D."/>
            <person name="Nagy L.G."/>
            <person name="Martin F.M."/>
        </authorList>
    </citation>
    <scope>NUCLEOTIDE SEQUENCE</scope>
    <source>
        <strain evidence="2">BED1</strain>
    </source>
</reference>
<dbReference type="Gene3D" id="1.20.1280.50">
    <property type="match status" value="1"/>
</dbReference>
<protein>
    <recommendedName>
        <fullName evidence="1">F-box domain-containing protein</fullName>
    </recommendedName>
</protein>
<gene>
    <name evidence="2" type="ORF">L210DRAFT_3416307</name>
</gene>
<dbReference type="AlphaFoldDB" id="A0AAD4BIU5"/>
<keyword evidence="3" id="KW-1185">Reference proteome</keyword>
<evidence type="ECO:0000313" key="2">
    <source>
        <dbReference type="EMBL" id="KAF8431308.1"/>
    </source>
</evidence>
<evidence type="ECO:0000259" key="1">
    <source>
        <dbReference type="Pfam" id="PF12937"/>
    </source>
</evidence>
<organism evidence="2 3">
    <name type="scientific">Boletus edulis BED1</name>
    <dbReference type="NCBI Taxonomy" id="1328754"/>
    <lineage>
        <taxon>Eukaryota</taxon>
        <taxon>Fungi</taxon>
        <taxon>Dikarya</taxon>
        <taxon>Basidiomycota</taxon>
        <taxon>Agaricomycotina</taxon>
        <taxon>Agaricomycetes</taxon>
        <taxon>Agaricomycetidae</taxon>
        <taxon>Boletales</taxon>
        <taxon>Boletineae</taxon>
        <taxon>Boletaceae</taxon>
        <taxon>Boletoideae</taxon>
        <taxon>Boletus</taxon>
    </lineage>
</organism>
<accession>A0AAD4BIU5</accession>
<dbReference type="InterPro" id="IPR036047">
    <property type="entry name" value="F-box-like_dom_sf"/>
</dbReference>
<feature type="domain" description="F-box" evidence="1">
    <location>
        <begin position="35"/>
        <end position="85"/>
    </location>
</feature>
<dbReference type="Pfam" id="PF12937">
    <property type="entry name" value="F-box-like"/>
    <property type="match status" value="1"/>
</dbReference>
<proteinExistence type="predicted"/>
<feature type="non-terminal residue" evidence="2">
    <location>
        <position position="107"/>
    </location>
</feature>
<dbReference type="Proteomes" id="UP001194468">
    <property type="component" value="Unassembled WGS sequence"/>
</dbReference>
<comment type="caution">
    <text evidence="2">The sequence shown here is derived from an EMBL/GenBank/DDBJ whole genome shotgun (WGS) entry which is preliminary data.</text>
</comment>
<sequence>MPNDPEAQHRMDQELTRLMTQVCDVRRQRNMLSPISRLPEEILAEIFTHGARDHHEHYRLPVDVSYVCHRWRIVALDCPTLWSYLVGASQRWTEELLARSKQTSLKI</sequence>